<keyword evidence="4" id="KW-1185">Reference proteome</keyword>
<dbReference type="GO" id="GO:0016020">
    <property type="term" value="C:membrane"/>
    <property type="evidence" value="ECO:0007669"/>
    <property type="project" value="TreeGrafter"/>
</dbReference>
<organism evidence="3 4">
    <name type="scientific">Oncorhynchus mykiss</name>
    <name type="common">Rainbow trout</name>
    <name type="synonym">Salmo gairdneri</name>
    <dbReference type="NCBI Taxonomy" id="8022"/>
    <lineage>
        <taxon>Eukaryota</taxon>
        <taxon>Metazoa</taxon>
        <taxon>Chordata</taxon>
        <taxon>Craniata</taxon>
        <taxon>Vertebrata</taxon>
        <taxon>Euteleostomi</taxon>
        <taxon>Actinopterygii</taxon>
        <taxon>Neopterygii</taxon>
        <taxon>Teleostei</taxon>
        <taxon>Protacanthopterygii</taxon>
        <taxon>Salmoniformes</taxon>
        <taxon>Salmonidae</taxon>
        <taxon>Salmoninae</taxon>
        <taxon>Oncorhynchus</taxon>
    </lineage>
</organism>
<name>A0A8C7P6Y7_ONCMY</name>
<dbReference type="PANTHER" id="PTHR46512">
    <property type="entry name" value="PEPTIDYLPROLYL ISOMERASE"/>
    <property type="match status" value="1"/>
</dbReference>
<evidence type="ECO:0000313" key="4">
    <source>
        <dbReference type="Proteomes" id="UP000694395"/>
    </source>
</evidence>
<evidence type="ECO:0000256" key="1">
    <source>
        <dbReference type="PROSITE-ProRule" id="PRU00339"/>
    </source>
</evidence>
<feature type="compositionally biased region" description="Polar residues" evidence="2">
    <location>
        <begin position="233"/>
        <end position="242"/>
    </location>
</feature>
<proteinExistence type="predicted"/>
<dbReference type="GO" id="GO:0043066">
    <property type="term" value="P:negative regulation of apoptotic process"/>
    <property type="evidence" value="ECO:0007669"/>
    <property type="project" value="TreeGrafter"/>
</dbReference>
<dbReference type="InterPro" id="IPR050754">
    <property type="entry name" value="FKBP4/5/8-like"/>
</dbReference>
<dbReference type="Gene3D" id="1.25.40.10">
    <property type="entry name" value="Tetratricopeptide repeat domain"/>
    <property type="match status" value="2"/>
</dbReference>
<dbReference type="Proteomes" id="UP000694395">
    <property type="component" value="Chromosome 14"/>
</dbReference>
<evidence type="ECO:0000313" key="3">
    <source>
        <dbReference type="Ensembl" id="ENSOMYP00000018432.2"/>
    </source>
</evidence>
<dbReference type="GO" id="GO:0005740">
    <property type="term" value="C:mitochondrial envelope"/>
    <property type="evidence" value="ECO:0007669"/>
    <property type="project" value="TreeGrafter"/>
</dbReference>
<evidence type="ECO:0000256" key="2">
    <source>
        <dbReference type="SAM" id="MobiDB-lite"/>
    </source>
</evidence>
<feature type="region of interest" description="Disordered" evidence="2">
    <location>
        <begin position="233"/>
        <end position="255"/>
    </location>
</feature>
<dbReference type="SUPFAM" id="SSF48452">
    <property type="entry name" value="TPR-like"/>
    <property type="match status" value="1"/>
</dbReference>
<dbReference type="GeneTree" id="ENSGT00940000161805"/>
<reference evidence="3" key="2">
    <citation type="submission" date="2025-08" db="UniProtKB">
        <authorList>
            <consortium name="Ensembl"/>
        </authorList>
    </citation>
    <scope>IDENTIFICATION</scope>
</reference>
<dbReference type="PROSITE" id="PS50005">
    <property type="entry name" value="TPR"/>
    <property type="match status" value="1"/>
</dbReference>
<dbReference type="AlphaFoldDB" id="A0A8C7P6Y7"/>
<dbReference type="GO" id="GO:0012505">
    <property type="term" value="C:endomembrane system"/>
    <property type="evidence" value="ECO:0007669"/>
    <property type="project" value="TreeGrafter"/>
</dbReference>
<keyword evidence="1" id="KW-0802">TPR repeat</keyword>
<accession>A0A8C7P6Y7</accession>
<dbReference type="InterPro" id="IPR019734">
    <property type="entry name" value="TPR_rpt"/>
</dbReference>
<feature type="region of interest" description="Disordered" evidence="2">
    <location>
        <begin position="1"/>
        <end position="48"/>
    </location>
</feature>
<protein>
    <submittedName>
        <fullName evidence="3">Tetratricopeptide repeat domain 9C</fullName>
    </submittedName>
</protein>
<reference evidence="3" key="3">
    <citation type="submission" date="2025-09" db="UniProtKB">
        <authorList>
            <consortium name="Ensembl"/>
        </authorList>
    </citation>
    <scope>IDENTIFICATION</scope>
</reference>
<sequence length="273" mass="30647">MYLLSHHYRPSSSMASPETPGDECRELRSGAAGVSCSGTPTKLGPSGANVDSQLQDAVHLKTEGNKFYKEKHLRSAIGRYHRSLLILRSLDSDVTAAVKGFGPEAPVLIAGQEELLRNTQIDCYNNLAGITGLDMFHAVDELFQMIHLKEDNTKHNAQSASFWTYLYLLFSVTWSPPLSACLLQRECVDYTRVQEYSLRVLQLRPDDIKALYRAGLATLELGDAQSAKQYLTQASKGQPNDTNVRRHLQRAEERRNTEYQKEKALYRGMFSSS</sequence>
<feature type="repeat" description="TPR" evidence="1">
    <location>
        <begin position="208"/>
        <end position="241"/>
    </location>
</feature>
<reference evidence="3" key="1">
    <citation type="submission" date="2020-07" db="EMBL/GenBank/DDBJ databases">
        <title>A long reads based de novo assembly of the rainbow trout Arlee double haploid line genome.</title>
        <authorList>
            <person name="Gao G."/>
            <person name="Palti Y."/>
        </authorList>
    </citation>
    <scope>NUCLEOTIDE SEQUENCE [LARGE SCALE GENOMIC DNA]</scope>
</reference>
<dbReference type="Ensembl" id="ENSOMYT00000020266.2">
    <property type="protein sequence ID" value="ENSOMYP00000018432.2"/>
    <property type="gene ID" value="ENSOMYG00000008963.2"/>
</dbReference>
<dbReference type="GO" id="GO:0044183">
    <property type="term" value="F:protein folding chaperone"/>
    <property type="evidence" value="ECO:0007669"/>
    <property type="project" value="TreeGrafter"/>
</dbReference>
<dbReference type="InterPro" id="IPR011990">
    <property type="entry name" value="TPR-like_helical_dom_sf"/>
</dbReference>
<dbReference type="GO" id="GO:0005829">
    <property type="term" value="C:cytosol"/>
    <property type="evidence" value="ECO:0007669"/>
    <property type="project" value="TreeGrafter"/>
</dbReference>
<dbReference type="PANTHER" id="PTHR46512:SF5">
    <property type="entry name" value="TETRATRICOPEPTIDE REPEAT DOMAIN 9"/>
    <property type="match status" value="1"/>
</dbReference>